<dbReference type="InterPro" id="IPR043519">
    <property type="entry name" value="NT_sf"/>
</dbReference>
<proteinExistence type="predicted"/>
<dbReference type="KEGG" id="pbas:SMSP2_00459"/>
<dbReference type="InterPro" id="IPR052548">
    <property type="entry name" value="Type_VII_TA_antitoxin"/>
</dbReference>
<keyword evidence="3" id="KW-1185">Reference proteome</keyword>
<dbReference type="GO" id="GO:0016779">
    <property type="term" value="F:nucleotidyltransferase activity"/>
    <property type="evidence" value="ECO:0007669"/>
    <property type="project" value="InterPro"/>
</dbReference>
<feature type="domain" description="Polymerase nucleotidyl transferase" evidence="1">
    <location>
        <begin position="14"/>
        <end position="84"/>
    </location>
</feature>
<dbReference type="CDD" id="cd05403">
    <property type="entry name" value="NT_KNTase_like"/>
    <property type="match status" value="1"/>
</dbReference>
<evidence type="ECO:0000313" key="3">
    <source>
        <dbReference type="Proteomes" id="UP000188181"/>
    </source>
</evidence>
<dbReference type="InterPro" id="IPR002934">
    <property type="entry name" value="Polymerase_NTP_transf_dom"/>
</dbReference>
<accession>A0A1Q2MC49</accession>
<gene>
    <name evidence="2" type="ORF">SMSP2_00459</name>
</gene>
<dbReference type="AlphaFoldDB" id="A0A1Q2MC49"/>
<evidence type="ECO:0000259" key="1">
    <source>
        <dbReference type="Pfam" id="PF01909"/>
    </source>
</evidence>
<dbReference type="RefSeq" id="WP_146682408.1">
    <property type="nucleotide sequence ID" value="NZ_CP019646.1"/>
</dbReference>
<dbReference type="Pfam" id="PF01909">
    <property type="entry name" value="NTP_transf_2"/>
    <property type="match status" value="1"/>
</dbReference>
<dbReference type="PANTHER" id="PTHR33933:SF3">
    <property type="entry name" value="PROTEIN ADENYLYLTRANSFERASE MJ0604-RELATED"/>
    <property type="match status" value="1"/>
</dbReference>
<keyword evidence="2" id="KW-0808">Transferase</keyword>
<sequence>MGTEIQAKFNEIQEVAGRVGQASNAQAVVLFGSHARGDWGKYSDVDILVIAKTDLPYFRRTRSLCNILRDFSFPVDLLVYTPQEYRKLKADKTSIAYRASKDGKILYGNL</sequence>
<protein>
    <submittedName>
        <fullName evidence="2">Putative nucleotidyltransferase</fullName>
    </submittedName>
</protein>
<evidence type="ECO:0000313" key="2">
    <source>
        <dbReference type="EMBL" id="AQQ70118.1"/>
    </source>
</evidence>
<dbReference type="OrthoDB" id="9809668at2"/>
<dbReference type="EMBL" id="CP019646">
    <property type="protein sequence ID" value="AQQ70118.1"/>
    <property type="molecule type" value="Genomic_DNA"/>
</dbReference>
<name>A0A1Q2MC49_9BACT</name>
<reference evidence="3" key="1">
    <citation type="submission" date="2017-02" db="EMBL/GenBank/DDBJ databases">
        <title>Comparative genomics and description of representatives of a novel lineage of planctomycetes thriving in anoxic sediments.</title>
        <authorList>
            <person name="Spring S."/>
            <person name="Bunk B."/>
            <person name="Sproer C."/>
        </authorList>
    </citation>
    <scope>NUCLEOTIDE SEQUENCE [LARGE SCALE GENOMIC DNA]</scope>
    <source>
        <strain evidence="3">SM-Chi-D1</strain>
    </source>
</reference>
<dbReference type="SUPFAM" id="SSF81301">
    <property type="entry name" value="Nucleotidyltransferase"/>
    <property type="match status" value="1"/>
</dbReference>
<dbReference type="Proteomes" id="UP000188181">
    <property type="component" value="Chromosome"/>
</dbReference>
<dbReference type="STRING" id="1851148.SMSP2_00459"/>
<organism evidence="2 3">
    <name type="scientific">Limihaloglobus sulfuriphilus</name>
    <dbReference type="NCBI Taxonomy" id="1851148"/>
    <lineage>
        <taxon>Bacteria</taxon>
        <taxon>Pseudomonadati</taxon>
        <taxon>Planctomycetota</taxon>
        <taxon>Phycisphaerae</taxon>
        <taxon>Sedimentisphaerales</taxon>
        <taxon>Sedimentisphaeraceae</taxon>
        <taxon>Limihaloglobus</taxon>
    </lineage>
</organism>
<dbReference type="PANTHER" id="PTHR33933">
    <property type="entry name" value="NUCLEOTIDYLTRANSFERASE"/>
    <property type="match status" value="1"/>
</dbReference>
<dbReference type="Gene3D" id="3.30.460.10">
    <property type="entry name" value="Beta Polymerase, domain 2"/>
    <property type="match status" value="1"/>
</dbReference>